<comment type="caution">
    <text evidence="3">The sequence shown here is derived from an EMBL/GenBank/DDBJ whole genome shotgun (WGS) entry which is preliminary data.</text>
</comment>
<evidence type="ECO:0000313" key="3">
    <source>
        <dbReference type="EMBL" id="KAJ8025264.1"/>
    </source>
</evidence>
<proteinExistence type="predicted"/>
<feature type="signal peptide" evidence="2">
    <location>
        <begin position="1"/>
        <end position="23"/>
    </location>
</feature>
<keyword evidence="4" id="KW-1185">Reference proteome</keyword>
<keyword evidence="2" id="KW-0732">Signal</keyword>
<gene>
    <name evidence="3" type="ORF">HOLleu_35422</name>
</gene>
<keyword evidence="1" id="KW-1133">Transmembrane helix</keyword>
<dbReference type="Proteomes" id="UP001152320">
    <property type="component" value="Chromosome 18"/>
</dbReference>
<dbReference type="AlphaFoldDB" id="A0A9Q1BHC4"/>
<keyword evidence="1" id="KW-0812">Transmembrane</keyword>
<dbReference type="InterPro" id="IPR036116">
    <property type="entry name" value="FN3_sf"/>
</dbReference>
<feature type="chain" id="PRO_5040359094" description="Fibronectin type-III domain-containing protein" evidence="2">
    <location>
        <begin position="24"/>
        <end position="360"/>
    </location>
</feature>
<evidence type="ECO:0000313" key="4">
    <source>
        <dbReference type="Proteomes" id="UP001152320"/>
    </source>
</evidence>
<sequence>MDFSWLFQFRVLIVFCLTSSVSWECGITHTPCDWMTLVSFEKCCNTSRVPINSVEIDYFVTRTDNSEERWRLDATLRWKAPTEDGAYMYSVDLVPTVTLEDLALYRIDAIENRPCQENEEETSNFTSILFGFRYEFQVQVIHNGVIPTAYTCFFCLEDPSLYLQAPDCLIATGDIEFCQNQPIPISTEPRDVKVDWTMESMSVIVNIKWSMPLVVNGKIAGYTIRARRFTTESIIFFKTTGNHTEIEITSESPGIRNGGFLAGYSYDILVAPIISLPAQYRSQGTTYEGNLAIRRISIPAIDVTTSKVIHTVTEGANPTTKSQGDSSDILPIALLLSSMSAVIVAIVAVSIMLLYIQKHT</sequence>
<keyword evidence="1" id="KW-0472">Membrane</keyword>
<organism evidence="3 4">
    <name type="scientific">Holothuria leucospilota</name>
    <name type="common">Black long sea cucumber</name>
    <name type="synonym">Mertensiothuria leucospilota</name>
    <dbReference type="NCBI Taxonomy" id="206669"/>
    <lineage>
        <taxon>Eukaryota</taxon>
        <taxon>Metazoa</taxon>
        <taxon>Echinodermata</taxon>
        <taxon>Eleutherozoa</taxon>
        <taxon>Echinozoa</taxon>
        <taxon>Holothuroidea</taxon>
        <taxon>Aspidochirotacea</taxon>
        <taxon>Aspidochirotida</taxon>
        <taxon>Holothuriidae</taxon>
        <taxon>Holothuria</taxon>
    </lineage>
</organism>
<evidence type="ECO:0000256" key="2">
    <source>
        <dbReference type="SAM" id="SignalP"/>
    </source>
</evidence>
<feature type="transmembrane region" description="Helical" evidence="1">
    <location>
        <begin position="329"/>
        <end position="356"/>
    </location>
</feature>
<name>A0A9Q1BHC4_HOLLE</name>
<evidence type="ECO:0000256" key="1">
    <source>
        <dbReference type="SAM" id="Phobius"/>
    </source>
</evidence>
<accession>A0A9Q1BHC4</accession>
<evidence type="ECO:0008006" key="5">
    <source>
        <dbReference type="Google" id="ProtNLM"/>
    </source>
</evidence>
<protein>
    <recommendedName>
        <fullName evidence="5">Fibronectin type-III domain-containing protein</fullName>
    </recommendedName>
</protein>
<dbReference type="EMBL" id="JAIZAY010000018">
    <property type="protein sequence ID" value="KAJ8025264.1"/>
    <property type="molecule type" value="Genomic_DNA"/>
</dbReference>
<reference evidence="3" key="1">
    <citation type="submission" date="2021-10" db="EMBL/GenBank/DDBJ databases">
        <title>Tropical sea cucumber genome reveals ecological adaptation and Cuvierian tubules defense mechanism.</title>
        <authorList>
            <person name="Chen T."/>
        </authorList>
    </citation>
    <scope>NUCLEOTIDE SEQUENCE</scope>
    <source>
        <strain evidence="3">Nanhai2018</strain>
        <tissue evidence="3">Muscle</tissue>
    </source>
</reference>
<dbReference type="SUPFAM" id="SSF49265">
    <property type="entry name" value="Fibronectin type III"/>
    <property type="match status" value="1"/>
</dbReference>